<dbReference type="Pfam" id="PF09335">
    <property type="entry name" value="VTT_dom"/>
    <property type="match status" value="1"/>
</dbReference>
<sequence>MQLNIRELIAQYGYLALFVGCIAEGETFTLIGGITINEGLLNFTGVLFATMAGAILGDQLLYWIGRKYGTRILQKLKNHKNKIIKTRKLIKSQPSLFVIGVRFMYGFRIIGPIIIGATRLNSMKFFILNVIGAVIWSFTFITMGYYAGSIIIPWLYKFHQNLKYLFWIFIALIVILLISYIFYFFIYKKK</sequence>
<reference evidence="3 4" key="1">
    <citation type="journal article" date="2018" name="Genome Biol. Evol.">
        <title>Cladogenesis and Genomic Streamlining in Extracellular Endosymbionts of Tropical Stink Bugs.</title>
        <authorList>
            <person name="Otero-Bravo A."/>
            <person name="Goffredi S."/>
            <person name="Sabree Z.L."/>
        </authorList>
    </citation>
    <scope>NUCLEOTIDE SEQUENCE [LARGE SCALE GENOMIC DNA]</scope>
    <source>
        <strain evidence="3 4">SoEE</strain>
    </source>
</reference>
<organism evidence="3 4">
    <name type="scientific">Candidatus Pantoea edessiphila</name>
    <dbReference type="NCBI Taxonomy" id="2044610"/>
    <lineage>
        <taxon>Bacteria</taxon>
        <taxon>Pseudomonadati</taxon>
        <taxon>Pseudomonadota</taxon>
        <taxon>Gammaproteobacteria</taxon>
        <taxon>Enterobacterales</taxon>
        <taxon>Erwiniaceae</taxon>
        <taxon>Pantoea</taxon>
    </lineage>
</organism>
<keyword evidence="1" id="KW-0472">Membrane</keyword>
<dbReference type="Proteomes" id="UP000296153">
    <property type="component" value="Unassembled WGS sequence"/>
</dbReference>
<feature type="domain" description="VTT" evidence="2">
    <location>
        <begin position="25"/>
        <end position="145"/>
    </location>
</feature>
<accession>A0A2P5T0K1</accession>
<dbReference type="OrthoDB" id="948134at2"/>
<dbReference type="EMBL" id="PDKT01000001">
    <property type="protein sequence ID" value="PPI88072.1"/>
    <property type="molecule type" value="Genomic_DNA"/>
</dbReference>
<evidence type="ECO:0000259" key="2">
    <source>
        <dbReference type="Pfam" id="PF09335"/>
    </source>
</evidence>
<feature type="transmembrane region" description="Helical" evidence="1">
    <location>
        <begin position="12"/>
        <end position="34"/>
    </location>
</feature>
<feature type="transmembrane region" description="Helical" evidence="1">
    <location>
        <begin position="127"/>
        <end position="152"/>
    </location>
</feature>
<dbReference type="InterPro" id="IPR051311">
    <property type="entry name" value="DedA_domain"/>
</dbReference>
<evidence type="ECO:0000313" key="4">
    <source>
        <dbReference type="Proteomes" id="UP000296153"/>
    </source>
</evidence>
<proteinExistence type="predicted"/>
<evidence type="ECO:0000256" key="1">
    <source>
        <dbReference type="SAM" id="Phobius"/>
    </source>
</evidence>
<keyword evidence="1" id="KW-0812">Transmembrane</keyword>
<gene>
    <name evidence="3" type="ORF">CRV12_00295</name>
</gene>
<dbReference type="RefSeq" id="WP_136130682.1">
    <property type="nucleotide sequence ID" value="NZ_PDKT01000001.1"/>
</dbReference>
<protein>
    <recommendedName>
        <fullName evidence="2">VTT domain-containing protein</fullName>
    </recommendedName>
</protein>
<feature type="transmembrane region" description="Helical" evidence="1">
    <location>
        <begin position="95"/>
        <end position="115"/>
    </location>
</feature>
<keyword evidence="1" id="KW-1133">Transmembrane helix</keyword>
<dbReference type="GO" id="GO:0005886">
    <property type="term" value="C:plasma membrane"/>
    <property type="evidence" value="ECO:0007669"/>
    <property type="project" value="UniProtKB-ARBA"/>
</dbReference>
<feature type="transmembrane region" description="Helical" evidence="1">
    <location>
        <begin position="40"/>
        <end position="65"/>
    </location>
</feature>
<comment type="caution">
    <text evidence="3">The sequence shown here is derived from an EMBL/GenBank/DDBJ whole genome shotgun (WGS) entry which is preliminary data.</text>
</comment>
<name>A0A2P5T0K1_9GAMM</name>
<dbReference type="PROSITE" id="PS51257">
    <property type="entry name" value="PROKAR_LIPOPROTEIN"/>
    <property type="match status" value="1"/>
</dbReference>
<feature type="transmembrane region" description="Helical" evidence="1">
    <location>
        <begin position="164"/>
        <end position="186"/>
    </location>
</feature>
<dbReference type="PANTHER" id="PTHR42709:SF2">
    <property type="entry name" value="INNER MEMBRANE PROTEIN YOHD"/>
    <property type="match status" value="1"/>
</dbReference>
<dbReference type="PANTHER" id="PTHR42709">
    <property type="entry name" value="ALKALINE PHOSPHATASE LIKE PROTEIN"/>
    <property type="match status" value="1"/>
</dbReference>
<dbReference type="InterPro" id="IPR032816">
    <property type="entry name" value="VTT_dom"/>
</dbReference>
<dbReference type="AlphaFoldDB" id="A0A2P5T0K1"/>
<evidence type="ECO:0000313" key="3">
    <source>
        <dbReference type="EMBL" id="PPI88072.1"/>
    </source>
</evidence>